<dbReference type="RefSeq" id="WP_151005430.1">
    <property type="nucleotide sequence ID" value="NZ_BPQY01000323.1"/>
</dbReference>
<dbReference type="PROSITE" id="PS00134">
    <property type="entry name" value="TRYPSIN_HIS"/>
    <property type="match status" value="1"/>
</dbReference>
<dbReference type="Gene3D" id="2.40.10.10">
    <property type="entry name" value="Trypsin-like serine proteases"/>
    <property type="match status" value="1"/>
</dbReference>
<dbReference type="InterPro" id="IPR001314">
    <property type="entry name" value="Peptidase_S1A"/>
</dbReference>
<dbReference type="GO" id="GO:0004252">
    <property type="term" value="F:serine-type endopeptidase activity"/>
    <property type="evidence" value="ECO:0007669"/>
    <property type="project" value="InterPro"/>
</dbReference>
<evidence type="ECO:0000313" key="6">
    <source>
        <dbReference type="Proteomes" id="UP000474159"/>
    </source>
</evidence>
<feature type="domain" description="Peptidase S1" evidence="4">
    <location>
        <begin position="78"/>
        <end position="313"/>
    </location>
</feature>
<dbReference type="PROSITE" id="PS00135">
    <property type="entry name" value="TRYPSIN_SER"/>
    <property type="match status" value="1"/>
</dbReference>
<accession>A0A6L3SNU8</accession>
<sequence length="316" mass="33225">MRLGKSSCLPPAFWSVLLFASFSAYGAGAASERQLGPDRLYNPYASRSSSESEIPAVIRDAIEFSVGSGRQVSVDPRIVGGTPAPLRAYPWQVSIGIKGIDNKLSHFCGGSVIGPDWVLTAAHCVYGQTAPENLQVLSGTNYLNDPGQISLVSKIVLHEDWSPTDYSNDIAVLKLAAPIGEVPIGLLSPEAASNLSRPGLIAIVSGWGLTREDGRVSNVLRNVSVQIVSKSDCTGAAAYGDSITESMFCAGFAEGGKDSCQGDSGGPLMVPDGRGRLILAGIVSWGEGCSRPGKYGVYTLVPLFSDWIARVMAKGD</sequence>
<dbReference type="Proteomes" id="UP000474159">
    <property type="component" value="Unassembled WGS sequence"/>
</dbReference>
<dbReference type="PANTHER" id="PTHR24252">
    <property type="entry name" value="ACROSIN-RELATED"/>
    <property type="match status" value="1"/>
</dbReference>
<feature type="chain" id="PRO_5026656777" evidence="3">
    <location>
        <begin position="27"/>
        <end position="316"/>
    </location>
</feature>
<dbReference type="GO" id="GO:0006508">
    <property type="term" value="P:proteolysis"/>
    <property type="evidence" value="ECO:0007669"/>
    <property type="project" value="UniProtKB-KW"/>
</dbReference>
<evidence type="ECO:0000256" key="1">
    <source>
        <dbReference type="ARBA" id="ARBA00023157"/>
    </source>
</evidence>
<dbReference type="PRINTS" id="PR00722">
    <property type="entry name" value="CHYMOTRYPSIN"/>
</dbReference>
<evidence type="ECO:0000313" key="5">
    <source>
        <dbReference type="EMBL" id="KAB1070135.1"/>
    </source>
</evidence>
<evidence type="ECO:0000256" key="2">
    <source>
        <dbReference type="RuleBase" id="RU363034"/>
    </source>
</evidence>
<dbReference type="InterPro" id="IPR001254">
    <property type="entry name" value="Trypsin_dom"/>
</dbReference>
<dbReference type="CDD" id="cd00190">
    <property type="entry name" value="Tryp_SPc"/>
    <property type="match status" value="1"/>
</dbReference>
<dbReference type="SUPFAM" id="SSF50494">
    <property type="entry name" value="Trypsin-like serine proteases"/>
    <property type="match status" value="1"/>
</dbReference>
<keyword evidence="3" id="KW-0732">Signal</keyword>
<dbReference type="InterPro" id="IPR009003">
    <property type="entry name" value="Peptidase_S1_PA"/>
</dbReference>
<dbReference type="EMBL" id="VZZK01000068">
    <property type="protein sequence ID" value="KAB1070135.1"/>
    <property type="molecule type" value="Genomic_DNA"/>
</dbReference>
<gene>
    <name evidence="5" type="ORF">F6X53_30485</name>
</gene>
<name>A0A6L3SNU8_9HYPH</name>
<dbReference type="InterPro" id="IPR043504">
    <property type="entry name" value="Peptidase_S1_PA_chymotrypsin"/>
</dbReference>
<comment type="caution">
    <text evidence="5">The sequence shown here is derived from an EMBL/GenBank/DDBJ whole genome shotgun (WGS) entry which is preliminary data.</text>
</comment>
<dbReference type="FunFam" id="2.40.10.10:FF:000003">
    <property type="entry name" value="Transmembrane serine protease 3"/>
    <property type="match status" value="1"/>
</dbReference>
<dbReference type="AlphaFoldDB" id="A0A6L3SNU8"/>
<dbReference type="InterPro" id="IPR018114">
    <property type="entry name" value="TRYPSIN_HIS"/>
</dbReference>
<dbReference type="OrthoDB" id="267336at2"/>
<keyword evidence="2" id="KW-0378">Hydrolase</keyword>
<dbReference type="PANTHER" id="PTHR24252:SF7">
    <property type="entry name" value="HYALIN"/>
    <property type="match status" value="1"/>
</dbReference>
<evidence type="ECO:0000259" key="4">
    <source>
        <dbReference type="PROSITE" id="PS50240"/>
    </source>
</evidence>
<keyword evidence="2" id="KW-0720">Serine protease</keyword>
<keyword evidence="2 5" id="KW-0645">Protease</keyword>
<keyword evidence="6" id="KW-1185">Reference proteome</keyword>
<proteinExistence type="predicted"/>
<organism evidence="5 6">
    <name type="scientific">Methylobacterium soli</name>
    <dbReference type="NCBI Taxonomy" id="553447"/>
    <lineage>
        <taxon>Bacteria</taxon>
        <taxon>Pseudomonadati</taxon>
        <taxon>Pseudomonadota</taxon>
        <taxon>Alphaproteobacteria</taxon>
        <taxon>Hyphomicrobiales</taxon>
        <taxon>Methylobacteriaceae</taxon>
        <taxon>Methylobacterium</taxon>
    </lineage>
</organism>
<dbReference type="PROSITE" id="PS50240">
    <property type="entry name" value="TRYPSIN_DOM"/>
    <property type="match status" value="1"/>
</dbReference>
<evidence type="ECO:0000256" key="3">
    <source>
        <dbReference type="SAM" id="SignalP"/>
    </source>
</evidence>
<keyword evidence="1" id="KW-1015">Disulfide bond</keyword>
<dbReference type="Pfam" id="PF00089">
    <property type="entry name" value="Trypsin"/>
    <property type="match status" value="1"/>
</dbReference>
<feature type="signal peptide" evidence="3">
    <location>
        <begin position="1"/>
        <end position="26"/>
    </location>
</feature>
<dbReference type="InterPro" id="IPR033116">
    <property type="entry name" value="TRYPSIN_SER"/>
</dbReference>
<reference evidence="5 6" key="1">
    <citation type="submission" date="2019-09" db="EMBL/GenBank/DDBJ databases">
        <title>YIM 48816 draft genome.</title>
        <authorList>
            <person name="Jiang L."/>
        </authorList>
    </citation>
    <scope>NUCLEOTIDE SEQUENCE [LARGE SCALE GENOMIC DNA]</scope>
    <source>
        <strain evidence="5 6">YIM 48816</strain>
    </source>
</reference>
<dbReference type="SMART" id="SM00020">
    <property type="entry name" value="Tryp_SPc"/>
    <property type="match status" value="1"/>
</dbReference>
<protein>
    <submittedName>
        <fullName evidence="5">Serine protease</fullName>
    </submittedName>
</protein>